<dbReference type="AlphaFoldDB" id="A0A3N0XPT7"/>
<evidence type="ECO:0000313" key="5">
    <source>
        <dbReference type="Proteomes" id="UP000281406"/>
    </source>
</evidence>
<dbReference type="PROSITE" id="PS50026">
    <property type="entry name" value="EGF_3"/>
    <property type="match status" value="1"/>
</dbReference>
<evidence type="ECO:0000256" key="1">
    <source>
        <dbReference type="ARBA" id="ARBA00023157"/>
    </source>
</evidence>
<dbReference type="Gene3D" id="2.40.20.10">
    <property type="entry name" value="Plasminogen Kringle 4"/>
    <property type="match status" value="1"/>
</dbReference>
<dbReference type="Gene3D" id="2.10.25.10">
    <property type="entry name" value="Laminin"/>
    <property type="match status" value="1"/>
</dbReference>
<name>A0A3N0XPT7_ANAGA</name>
<dbReference type="OrthoDB" id="6250255at2759"/>
<accession>A0A3N0XPT7</accession>
<dbReference type="InterPro" id="IPR038178">
    <property type="entry name" value="Kringle_sf"/>
</dbReference>
<feature type="domain" description="EGF-like" evidence="3">
    <location>
        <begin position="109"/>
        <end position="146"/>
    </location>
</feature>
<evidence type="ECO:0000256" key="2">
    <source>
        <dbReference type="PROSITE-ProRule" id="PRU00076"/>
    </source>
</evidence>
<dbReference type="PROSITE" id="PS00022">
    <property type="entry name" value="EGF_1"/>
    <property type="match status" value="1"/>
</dbReference>
<feature type="disulfide bond" evidence="2">
    <location>
        <begin position="117"/>
        <end position="134"/>
    </location>
</feature>
<reference evidence="4 5" key="1">
    <citation type="submission" date="2018-10" db="EMBL/GenBank/DDBJ databases">
        <title>Genome assembly for a Yunnan-Guizhou Plateau 3E fish, Anabarilius grahami (Regan), and its evolutionary and genetic applications.</title>
        <authorList>
            <person name="Jiang W."/>
        </authorList>
    </citation>
    <scope>NUCLEOTIDE SEQUENCE [LARGE SCALE GENOMIC DNA]</scope>
    <source>
        <strain evidence="4">AG-KIZ</strain>
        <tissue evidence="4">Muscle</tissue>
    </source>
</reference>
<sequence>MTVSSSQNSRTLPAVITHVSFVMFVSRGCGSLSFNLRSGPVLSDPGLFPGKFMPWILSCESKSCFTLLLITCTVFQRLKTEGEMAGFCCLSLILASAALTVCRHFSSALQDKSGVLCLNGGKSVPSLSGLHLFCKCPEGFSGSSCETDESVSCFDRSGWNYRGPVSKSESGRECLQWDLKRVREIEGYPKNLGPGRHKHCRRVELILTDTKQTLQSFRPNLP</sequence>
<evidence type="ECO:0000259" key="3">
    <source>
        <dbReference type="PROSITE" id="PS50026"/>
    </source>
</evidence>
<keyword evidence="5" id="KW-1185">Reference proteome</keyword>
<dbReference type="InterPro" id="IPR013806">
    <property type="entry name" value="Kringle-like"/>
</dbReference>
<dbReference type="SUPFAM" id="SSF57440">
    <property type="entry name" value="Kringle-like"/>
    <property type="match status" value="1"/>
</dbReference>
<keyword evidence="1 2" id="KW-1015">Disulfide bond</keyword>
<dbReference type="Proteomes" id="UP000281406">
    <property type="component" value="Unassembled WGS sequence"/>
</dbReference>
<proteinExistence type="predicted"/>
<feature type="disulfide bond" evidence="2">
    <location>
        <begin position="136"/>
        <end position="145"/>
    </location>
</feature>
<organism evidence="4 5">
    <name type="scientific">Anabarilius grahami</name>
    <name type="common">Kanglang fish</name>
    <name type="synonym">Barilius grahami</name>
    <dbReference type="NCBI Taxonomy" id="495550"/>
    <lineage>
        <taxon>Eukaryota</taxon>
        <taxon>Metazoa</taxon>
        <taxon>Chordata</taxon>
        <taxon>Craniata</taxon>
        <taxon>Vertebrata</taxon>
        <taxon>Euteleostomi</taxon>
        <taxon>Actinopterygii</taxon>
        <taxon>Neopterygii</taxon>
        <taxon>Teleostei</taxon>
        <taxon>Ostariophysi</taxon>
        <taxon>Cypriniformes</taxon>
        <taxon>Xenocyprididae</taxon>
        <taxon>Xenocypridinae</taxon>
        <taxon>Xenocypridinae incertae sedis</taxon>
        <taxon>Anabarilius</taxon>
    </lineage>
</organism>
<protein>
    <submittedName>
        <fullName evidence="4">Tissue-type plasminogen activator</fullName>
    </submittedName>
</protein>
<gene>
    <name evidence="4" type="ORF">DPX16_14710</name>
</gene>
<dbReference type="PROSITE" id="PS01186">
    <property type="entry name" value="EGF_2"/>
    <property type="match status" value="1"/>
</dbReference>
<dbReference type="EMBL" id="RJVU01067364">
    <property type="protein sequence ID" value="ROI83768.1"/>
    <property type="molecule type" value="Genomic_DNA"/>
</dbReference>
<comment type="caution">
    <text evidence="4">The sequence shown here is derived from an EMBL/GenBank/DDBJ whole genome shotgun (WGS) entry which is preliminary data.</text>
</comment>
<keyword evidence="2" id="KW-0245">EGF-like domain</keyword>
<comment type="caution">
    <text evidence="2">Lacks conserved residue(s) required for the propagation of feature annotation.</text>
</comment>
<evidence type="ECO:0000313" key="4">
    <source>
        <dbReference type="EMBL" id="ROI83768.1"/>
    </source>
</evidence>
<dbReference type="InterPro" id="IPR000742">
    <property type="entry name" value="EGF"/>
</dbReference>